<dbReference type="InterPro" id="IPR011009">
    <property type="entry name" value="Kinase-like_dom_sf"/>
</dbReference>
<evidence type="ECO:0000256" key="5">
    <source>
        <dbReference type="ARBA" id="ARBA00022729"/>
    </source>
</evidence>
<keyword evidence="2" id="KW-0134">Cell wall</keyword>
<feature type="transmembrane region" description="Helical" evidence="13">
    <location>
        <begin position="339"/>
        <end position="361"/>
    </location>
</feature>
<evidence type="ECO:0000256" key="7">
    <source>
        <dbReference type="ARBA" id="ARBA00022989"/>
    </source>
</evidence>
<feature type="domain" description="Protein kinase" evidence="15">
    <location>
        <begin position="367"/>
        <end position="671"/>
    </location>
</feature>
<keyword evidence="2" id="KW-0964">Secreted</keyword>
<dbReference type="EMBL" id="KK915662">
    <property type="protein sequence ID" value="KDP21105.1"/>
    <property type="molecule type" value="Genomic_DNA"/>
</dbReference>
<dbReference type="SUPFAM" id="SSF56112">
    <property type="entry name" value="Protein kinase-like (PK-like)"/>
    <property type="match status" value="1"/>
</dbReference>
<keyword evidence="5 14" id="KW-0732">Signal</keyword>
<feature type="chain" id="PRO_5001642034" description="Protein kinase domain-containing protein" evidence="14">
    <location>
        <begin position="29"/>
        <end position="698"/>
    </location>
</feature>
<accession>A0A067JM81</accession>
<dbReference type="Gene3D" id="1.10.510.10">
    <property type="entry name" value="Transferase(Phosphotransferase) domain 1"/>
    <property type="match status" value="1"/>
</dbReference>
<protein>
    <recommendedName>
        <fullName evidence="15">Protein kinase domain-containing protein</fullName>
    </recommendedName>
</protein>
<dbReference type="SUPFAM" id="SSF52058">
    <property type="entry name" value="L domain-like"/>
    <property type="match status" value="1"/>
</dbReference>
<keyword evidence="3" id="KW-0433">Leucine-rich repeat</keyword>
<evidence type="ECO:0000259" key="15">
    <source>
        <dbReference type="PROSITE" id="PS50011"/>
    </source>
</evidence>
<dbReference type="AlphaFoldDB" id="A0A067JM81"/>
<dbReference type="InterPro" id="IPR055414">
    <property type="entry name" value="LRR_R13L4/SHOC2-like"/>
</dbReference>
<dbReference type="InterPro" id="IPR013210">
    <property type="entry name" value="LRR_N_plant-typ"/>
</dbReference>
<dbReference type="PROSITE" id="PS50011">
    <property type="entry name" value="PROTEIN_KINASE_DOM"/>
    <property type="match status" value="1"/>
</dbReference>
<keyword evidence="4 13" id="KW-0812">Transmembrane</keyword>
<dbReference type="OrthoDB" id="291737at2759"/>
<comment type="subcellular location">
    <subcellularLocation>
        <location evidence="11">Endomembrane system</location>
        <topology evidence="11">Single-pass type I membrane protein</topology>
    </subcellularLocation>
    <subcellularLocation>
        <location evidence="1">Secreted</location>
        <location evidence="1">Cell wall</location>
    </subcellularLocation>
</comment>
<evidence type="ECO:0000256" key="13">
    <source>
        <dbReference type="SAM" id="Phobius"/>
    </source>
</evidence>
<evidence type="ECO:0000256" key="6">
    <source>
        <dbReference type="ARBA" id="ARBA00022737"/>
    </source>
</evidence>
<evidence type="ECO:0000256" key="4">
    <source>
        <dbReference type="ARBA" id="ARBA00022692"/>
    </source>
</evidence>
<evidence type="ECO:0000256" key="9">
    <source>
        <dbReference type="ARBA" id="ARBA00023170"/>
    </source>
</evidence>
<dbReference type="Gene3D" id="3.30.200.20">
    <property type="entry name" value="Phosphorylase Kinase, domain 1"/>
    <property type="match status" value="1"/>
</dbReference>
<keyword evidence="8 13" id="KW-0472">Membrane</keyword>
<proteinExistence type="inferred from homology"/>
<dbReference type="KEGG" id="jcu:105649676"/>
<feature type="region of interest" description="Disordered" evidence="12">
    <location>
        <begin position="313"/>
        <end position="332"/>
    </location>
</feature>
<evidence type="ECO:0000256" key="1">
    <source>
        <dbReference type="ARBA" id="ARBA00004191"/>
    </source>
</evidence>
<dbReference type="FunFam" id="3.30.200.20:FF:000489">
    <property type="entry name" value="Inactive receptor-like serine/threonine-protein kinase"/>
    <property type="match status" value="1"/>
</dbReference>
<keyword evidence="9" id="KW-0675">Receptor</keyword>
<sequence>MGGRWNPNGFQLCFLVLILGLEIQGSWSLNDEGLILLEFRAKVSSDPFSAFANWNSHDNNACLWSGVQCVDGKVQMLDLNGLSLEGTLAPDIGKLSHLRSLVLYKNCFSGAIPKEIGGLTKLELLDLRDNNFNGTIPEEIRRLPSLKCLLLCNNKFEGSSLLEIGKINFFSELQFDEKLVCAAAPGTKCTDIKFRNGVWQNSLKHLNGAYSMIIPLKGAVIRYLNALLLPWFNHGNDSLHQFDNSCCEKPASSSEPQMVQHVEILVNVGRRRLLEESSNLQAVPADSGSSEEIIFLPTIHSSGSFPAIPNEPSPVPVASQALSPPTSAPTSEQSGENTWLYFLIIPFVVSFFILVIALLCLCRKRGVTTIGPWKTGLSGQLQKAFVTGVPKLNRAELETACEDFSNIIDTHDGCIMYKGTLSSGVEIAVASTLIASSKEWSKNAEMAYRKKIDTLSRINHKNFVNLIGFCEEDEPFNRMMVFEYAPNGSLFEHLHIKEMEHLDWIARMRIIMGVAYCLQYMHHDLNPPVAHSNLNSHNIYLTDDYAAKIAEICFLPQTAPKPKHSCDHDSEHSVLPPLADVETNIYCFGILLLEIISGKLQYSDEQGPLEKWASEYLSDKRSISYMIDPTLKSFKNNELDVICEIIQECIQPDPRQRPTMRDITTKLRGVIPITPDQATPRLSPLWWAELEILSVEAT</sequence>
<feature type="signal peptide" evidence="14">
    <location>
        <begin position="1"/>
        <end position="28"/>
    </location>
</feature>
<dbReference type="PANTHER" id="PTHR46084:SF1">
    <property type="entry name" value="PROTEIN MALE DISCOVERER 2"/>
    <property type="match status" value="1"/>
</dbReference>
<dbReference type="GO" id="GO:0004674">
    <property type="term" value="F:protein serine/threonine kinase activity"/>
    <property type="evidence" value="ECO:0007669"/>
    <property type="project" value="UniProtKB-EC"/>
</dbReference>
<dbReference type="GO" id="GO:0012505">
    <property type="term" value="C:endomembrane system"/>
    <property type="evidence" value="ECO:0007669"/>
    <property type="project" value="UniProtKB-SubCell"/>
</dbReference>
<evidence type="ECO:0000256" key="3">
    <source>
        <dbReference type="ARBA" id="ARBA00022614"/>
    </source>
</evidence>
<evidence type="ECO:0000313" key="16">
    <source>
        <dbReference type="EMBL" id="KDP21105.1"/>
    </source>
</evidence>
<evidence type="ECO:0000256" key="14">
    <source>
        <dbReference type="SAM" id="SignalP"/>
    </source>
</evidence>
<dbReference type="STRING" id="180498.A0A067JM81"/>
<dbReference type="Gene3D" id="3.80.10.10">
    <property type="entry name" value="Ribonuclease Inhibitor"/>
    <property type="match status" value="1"/>
</dbReference>
<organism evidence="16 17">
    <name type="scientific">Jatropha curcas</name>
    <name type="common">Barbados nut</name>
    <dbReference type="NCBI Taxonomy" id="180498"/>
    <lineage>
        <taxon>Eukaryota</taxon>
        <taxon>Viridiplantae</taxon>
        <taxon>Streptophyta</taxon>
        <taxon>Embryophyta</taxon>
        <taxon>Tracheophyta</taxon>
        <taxon>Spermatophyta</taxon>
        <taxon>Magnoliopsida</taxon>
        <taxon>eudicotyledons</taxon>
        <taxon>Gunneridae</taxon>
        <taxon>Pentapetalae</taxon>
        <taxon>rosids</taxon>
        <taxon>fabids</taxon>
        <taxon>Malpighiales</taxon>
        <taxon>Euphorbiaceae</taxon>
        <taxon>Crotonoideae</taxon>
        <taxon>Jatropheae</taxon>
        <taxon>Jatropha</taxon>
    </lineage>
</organism>
<evidence type="ECO:0000256" key="2">
    <source>
        <dbReference type="ARBA" id="ARBA00022512"/>
    </source>
</evidence>
<dbReference type="FunFam" id="1.10.510.10:FF:000950">
    <property type="entry name" value="Inactive receptor-like serine/threonine-protein kinase At2g40270"/>
    <property type="match status" value="1"/>
</dbReference>
<dbReference type="Proteomes" id="UP000027138">
    <property type="component" value="Unassembled WGS sequence"/>
</dbReference>
<dbReference type="InterPro" id="IPR001245">
    <property type="entry name" value="Ser-Thr/Tyr_kinase_cat_dom"/>
</dbReference>
<dbReference type="PANTHER" id="PTHR46084">
    <property type="entry name" value="PROTEIN MALE DISCOVERER 2"/>
    <property type="match status" value="1"/>
</dbReference>
<name>A0A067JM81_JATCU</name>
<dbReference type="InterPro" id="IPR000719">
    <property type="entry name" value="Prot_kinase_dom"/>
</dbReference>
<evidence type="ECO:0000256" key="10">
    <source>
        <dbReference type="ARBA" id="ARBA00038043"/>
    </source>
</evidence>
<keyword evidence="7 13" id="KW-1133">Transmembrane helix</keyword>
<dbReference type="Pfam" id="PF08263">
    <property type="entry name" value="LRRNT_2"/>
    <property type="match status" value="1"/>
</dbReference>
<evidence type="ECO:0000256" key="8">
    <source>
        <dbReference type="ARBA" id="ARBA00023136"/>
    </source>
</evidence>
<gene>
    <name evidence="16" type="ORF">JCGZ_21576</name>
</gene>
<evidence type="ECO:0000313" key="17">
    <source>
        <dbReference type="Proteomes" id="UP000027138"/>
    </source>
</evidence>
<comment type="similarity">
    <text evidence="10">Belongs to the polygalacturonase-inhibiting protein family.</text>
</comment>
<dbReference type="SMART" id="SM00220">
    <property type="entry name" value="S_TKc"/>
    <property type="match status" value="1"/>
</dbReference>
<evidence type="ECO:0000256" key="12">
    <source>
        <dbReference type="SAM" id="MobiDB-lite"/>
    </source>
</evidence>
<dbReference type="GO" id="GO:0005524">
    <property type="term" value="F:ATP binding"/>
    <property type="evidence" value="ECO:0007669"/>
    <property type="project" value="InterPro"/>
</dbReference>
<keyword evidence="17" id="KW-1185">Reference proteome</keyword>
<feature type="compositionally biased region" description="Polar residues" evidence="12">
    <location>
        <begin position="320"/>
        <end position="332"/>
    </location>
</feature>
<keyword evidence="6" id="KW-0677">Repeat</keyword>
<dbReference type="Pfam" id="PF23598">
    <property type="entry name" value="LRR_14"/>
    <property type="match status" value="1"/>
</dbReference>
<reference evidence="16 17" key="1">
    <citation type="journal article" date="2014" name="PLoS ONE">
        <title>Global Analysis of Gene Expression Profiles in Physic Nut (Jatropha curcas L.) Seedlings Exposed to Salt Stress.</title>
        <authorList>
            <person name="Zhang L."/>
            <person name="Zhang C."/>
            <person name="Wu P."/>
            <person name="Chen Y."/>
            <person name="Li M."/>
            <person name="Jiang H."/>
            <person name="Wu G."/>
        </authorList>
    </citation>
    <scope>NUCLEOTIDE SEQUENCE [LARGE SCALE GENOMIC DNA]</scope>
    <source>
        <strain evidence="17">cv. GZQX0401</strain>
        <tissue evidence="16">Young leaves</tissue>
    </source>
</reference>
<evidence type="ECO:0000256" key="11">
    <source>
        <dbReference type="ARBA" id="ARBA00046288"/>
    </source>
</evidence>
<dbReference type="Pfam" id="PF07714">
    <property type="entry name" value="PK_Tyr_Ser-Thr"/>
    <property type="match status" value="1"/>
</dbReference>
<dbReference type="InterPro" id="IPR032675">
    <property type="entry name" value="LRR_dom_sf"/>
</dbReference>
<dbReference type="FunFam" id="3.80.10.10:FF:000400">
    <property type="entry name" value="Nuclear pore complex protein NUP107"/>
    <property type="match status" value="1"/>
</dbReference>